<reference evidence="1 2" key="1">
    <citation type="journal article" date="2019" name="Commun. Biol.">
        <title>The bagworm genome reveals a unique fibroin gene that provides high tensile strength.</title>
        <authorList>
            <person name="Kono N."/>
            <person name="Nakamura H."/>
            <person name="Ohtoshi R."/>
            <person name="Tomita M."/>
            <person name="Numata K."/>
            <person name="Arakawa K."/>
        </authorList>
    </citation>
    <scope>NUCLEOTIDE SEQUENCE [LARGE SCALE GENOMIC DNA]</scope>
</reference>
<protein>
    <submittedName>
        <fullName evidence="1">Uncharacterized protein</fullName>
    </submittedName>
</protein>
<dbReference type="EMBL" id="BGZK01000392">
    <property type="protein sequence ID" value="GBP41078.1"/>
    <property type="molecule type" value="Genomic_DNA"/>
</dbReference>
<comment type="caution">
    <text evidence="1">The sequence shown here is derived from an EMBL/GenBank/DDBJ whole genome shotgun (WGS) entry which is preliminary data.</text>
</comment>
<sequence length="171" mass="19194">MYKALSLFGAIWKLTVPLDYLLAVIQLMVIGPNTITISNHVNNHANPITGLRGFPGRLACYHNQPPENQGPPNNWKCKSNEPATVSETRFYCALILYVTLKHHLDTAKSLPRAMGAKIECHLVLATQESMMSACRRFFNAVTLSHQRQNHVSKKERPVWESSAALLKMKAN</sequence>
<evidence type="ECO:0000313" key="1">
    <source>
        <dbReference type="EMBL" id="GBP41078.1"/>
    </source>
</evidence>
<proteinExistence type="predicted"/>
<gene>
    <name evidence="1" type="ORF">EVAR_32900_1</name>
</gene>
<dbReference type="Proteomes" id="UP000299102">
    <property type="component" value="Unassembled WGS sequence"/>
</dbReference>
<accession>A0A4C1VPN2</accession>
<dbReference type="AlphaFoldDB" id="A0A4C1VPN2"/>
<organism evidence="1 2">
    <name type="scientific">Eumeta variegata</name>
    <name type="common">Bagworm moth</name>
    <name type="synonym">Eumeta japonica</name>
    <dbReference type="NCBI Taxonomy" id="151549"/>
    <lineage>
        <taxon>Eukaryota</taxon>
        <taxon>Metazoa</taxon>
        <taxon>Ecdysozoa</taxon>
        <taxon>Arthropoda</taxon>
        <taxon>Hexapoda</taxon>
        <taxon>Insecta</taxon>
        <taxon>Pterygota</taxon>
        <taxon>Neoptera</taxon>
        <taxon>Endopterygota</taxon>
        <taxon>Lepidoptera</taxon>
        <taxon>Glossata</taxon>
        <taxon>Ditrysia</taxon>
        <taxon>Tineoidea</taxon>
        <taxon>Psychidae</taxon>
        <taxon>Oiketicinae</taxon>
        <taxon>Eumeta</taxon>
    </lineage>
</organism>
<name>A0A4C1VPN2_EUMVA</name>
<evidence type="ECO:0000313" key="2">
    <source>
        <dbReference type="Proteomes" id="UP000299102"/>
    </source>
</evidence>
<keyword evidence="2" id="KW-1185">Reference proteome</keyword>